<reference evidence="2" key="1">
    <citation type="submission" date="2023-01" db="EMBL/GenBank/DDBJ databases">
        <title>Whole genome sequence of Paucibacter sp. S2-9 isolated from pond sediment.</title>
        <authorList>
            <person name="Jung J.Y."/>
        </authorList>
    </citation>
    <scope>NUCLEOTIDE SEQUENCE</scope>
    <source>
        <strain evidence="2">S2-9</strain>
    </source>
</reference>
<organism evidence="2 3">
    <name type="scientific">Paucibacter sediminis</name>
    <dbReference type="NCBI Taxonomy" id="3019553"/>
    <lineage>
        <taxon>Bacteria</taxon>
        <taxon>Pseudomonadati</taxon>
        <taxon>Pseudomonadota</taxon>
        <taxon>Betaproteobacteria</taxon>
        <taxon>Burkholderiales</taxon>
        <taxon>Sphaerotilaceae</taxon>
        <taxon>Roseateles</taxon>
    </lineage>
</organism>
<feature type="region of interest" description="Disordered" evidence="1">
    <location>
        <begin position="1"/>
        <end position="39"/>
    </location>
</feature>
<dbReference type="RefSeq" id="WP_285232151.1">
    <property type="nucleotide sequence ID" value="NZ_CP116346.1"/>
</dbReference>
<evidence type="ECO:0000313" key="2">
    <source>
        <dbReference type="EMBL" id="WIT11073.1"/>
    </source>
</evidence>
<protein>
    <submittedName>
        <fullName evidence="2">Uncharacterized protein</fullName>
    </submittedName>
</protein>
<name>A0AA95NFE7_9BURK</name>
<dbReference type="AlphaFoldDB" id="A0AA95NFE7"/>
<sequence length="70" mass="7875">MAKSAGADAEQGGRRERRTGADRRVKDQPALVKGERRRGIEPRRPEIVEIDMSASEWGALVQDFEKPEQV</sequence>
<accession>A0AA95NFE7</accession>
<evidence type="ECO:0000313" key="3">
    <source>
        <dbReference type="Proteomes" id="UP001177769"/>
    </source>
</evidence>
<proteinExistence type="predicted"/>
<dbReference type="EMBL" id="CP116346">
    <property type="protein sequence ID" value="WIT11073.1"/>
    <property type="molecule type" value="Genomic_DNA"/>
</dbReference>
<feature type="compositionally biased region" description="Basic and acidic residues" evidence="1">
    <location>
        <begin position="11"/>
        <end position="39"/>
    </location>
</feature>
<evidence type="ECO:0000256" key="1">
    <source>
        <dbReference type="SAM" id="MobiDB-lite"/>
    </source>
</evidence>
<gene>
    <name evidence="2" type="ORF">PFX98_19515</name>
</gene>
<keyword evidence="3" id="KW-1185">Reference proteome</keyword>
<dbReference type="Proteomes" id="UP001177769">
    <property type="component" value="Chromosome"/>
</dbReference>
<dbReference type="KEGG" id="pais:PFX98_19515"/>